<keyword evidence="2" id="KW-1133">Transmembrane helix</keyword>
<keyword evidence="3" id="KW-0732">Signal</keyword>
<dbReference type="RefSeq" id="WP_380831093.1">
    <property type="nucleotide sequence ID" value="NZ_JBHTCG010000037.1"/>
</dbReference>
<comment type="caution">
    <text evidence="4">The sequence shown here is derived from an EMBL/GenBank/DDBJ whole genome shotgun (WGS) entry which is preliminary data.</text>
</comment>
<gene>
    <name evidence="4" type="ORF">ACFQSB_34660</name>
</gene>
<feature type="signal peptide" evidence="3">
    <location>
        <begin position="1"/>
        <end position="22"/>
    </location>
</feature>
<dbReference type="InterPro" id="IPR046112">
    <property type="entry name" value="DUF6049"/>
</dbReference>
<feature type="transmembrane region" description="Helical" evidence="2">
    <location>
        <begin position="688"/>
        <end position="712"/>
    </location>
</feature>
<dbReference type="Pfam" id="PF19516">
    <property type="entry name" value="DUF6049"/>
    <property type="match status" value="1"/>
</dbReference>
<sequence length="744" mass="77581">MTRGAALIVALTAAFLTPAAVAGASAGPAGAGAAQVAAAPQARPAHAATAPRGLAADAQTTARVRQADASTSGRQETQIVVNSITPQAPRDSTTELKISGAVANTGGTTLNSLTLQLRFSRQPFATRAEMQAFADGGPMLDSTRESLVVGQLVASQKVPFEFATTPAKLGIFRFGVYPLTIQIIDAAGRPLAAQRTFLPYAPAGQQVARTKISWALPLADQPHRGDDATFVDDALHDAVADNGRLGKILKLAETSAKGVTWFVDPAVLDDAQAMAKEYTLKSGDKAESRPGDQTTSQWLQRLRTALQDAPVSALPYADPDITAVNHHGMDTLTGTALKQGAAVATEALGKDVTTAVNWPAAGVIDRDALDVLAVGDVRTVLLNASALPPSTPVTYTPDSAATVDTVKRPVRVLLADPVLSGLVATTGTSGPGVTALTTQRFLAETAMISAERPTESRAVVAAPPRRWNPDPAFVTALLKTAASAPWLKPVSLGSVKPSADTAIPRTDLVYTDKDRQAELSRAYIGGVRKLSRRAELTATVSADHRRVFDTAVLRAASTAWRGRAGAAGPLLKQLDAAVTTRTDAVSITGREGRTLAGKNGTVPISIRNDLGDQEVTVGVRITSGDRKLLTIGPYESPVTISPGKTRPIDIPMTVNGNGGDTTVKVQLTTADGIRYGAPVEVSVRTTGYAAIALVIVGAAVAVMLAAVLLRVLRRRSRKAARTRGAIRGRPQSVPEPAQQREGPS</sequence>
<evidence type="ECO:0000313" key="5">
    <source>
        <dbReference type="Proteomes" id="UP001596496"/>
    </source>
</evidence>
<name>A0ABW2PJM0_9ACTN</name>
<accession>A0ABW2PJM0</accession>
<organism evidence="4 5">
    <name type="scientific">Sphaerisporangium rhizosphaerae</name>
    <dbReference type="NCBI Taxonomy" id="2269375"/>
    <lineage>
        <taxon>Bacteria</taxon>
        <taxon>Bacillati</taxon>
        <taxon>Actinomycetota</taxon>
        <taxon>Actinomycetes</taxon>
        <taxon>Streptosporangiales</taxon>
        <taxon>Streptosporangiaceae</taxon>
        <taxon>Sphaerisporangium</taxon>
    </lineage>
</organism>
<keyword evidence="2" id="KW-0472">Membrane</keyword>
<proteinExistence type="predicted"/>
<reference evidence="5" key="1">
    <citation type="journal article" date="2019" name="Int. J. Syst. Evol. Microbiol.">
        <title>The Global Catalogue of Microorganisms (GCM) 10K type strain sequencing project: providing services to taxonomists for standard genome sequencing and annotation.</title>
        <authorList>
            <consortium name="The Broad Institute Genomics Platform"/>
            <consortium name="The Broad Institute Genome Sequencing Center for Infectious Disease"/>
            <person name="Wu L."/>
            <person name="Ma J."/>
        </authorList>
    </citation>
    <scope>NUCLEOTIDE SEQUENCE [LARGE SCALE GENOMIC DNA]</scope>
    <source>
        <strain evidence="5">CECT 7649</strain>
    </source>
</reference>
<evidence type="ECO:0000256" key="1">
    <source>
        <dbReference type="SAM" id="MobiDB-lite"/>
    </source>
</evidence>
<keyword evidence="5" id="KW-1185">Reference proteome</keyword>
<feature type="chain" id="PRO_5045339165" evidence="3">
    <location>
        <begin position="23"/>
        <end position="744"/>
    </location>
</feature>
<dbReference type="EMBL" id="JBHTCG010000037">
    <property type="protein sequence ID" value="MFC7387391.1"/>
    <property type="molecule type" value="Genomic_DNA"/>
</dbReference>
<dbReference type="Proteomes" id="UP001596496">
    <property type="component" value="Unassembled WGS sequence"/>
</dbReference>
<protein>
    <submittedName>
        <fullName evidence="4">DUF6049 family protein</fullName>
    </submittedName>
</protein>
<evidence type="ECO:0000256" key="3">
    <source>
        <dbReference type="SAM" id="SignalP"/>
    </source>
</evidence>
<keyword evidence="2" id="KW-0812">Transmembrane</keyword>
<evidence type="ECO:0000313" key="4">
    <source>
        <dbReference type="EMBL" id="MFC7387391.1"/>
    </source>
</evidence>
<evidence type="ECO:0000256" key="2">
    <source>
        <dbReference type="SAM" id="Phobius"/>
    </source>
</evidence>
<feature type="region of interest" description="Disordered" evidence="1">
    <location>
        <begin position="719"/>
        <end position="744"/>
    </location>
</feature>